<evidence type="ECO:0000256" key="5">
    <source>
        <dbReference type="ARBA" id="ARBA00022692"/>
    </source>
</evidence>
<dbReference type="InterPro" id="IPR002781">
    <property type="entry name" value="TM_pro_TauE-like"/>
</dbReference>
<comment type="subcellular location">
    <subcellularLocation>
        <location evidence="1 8">Cell membrane</location>
        <topology evidence="1 8">Multi-pass membrane protein</topology>
    </subcellularLocation>
</comment>
<evidence type="ECO:0000256" key="3">
    <source>
        <dbReference type="ARBA" id="ARBA00022448"/>
    </source>
</evidence>
<reference evidence="10" key="1">
    <citation type="submission" date="2017-09" db="EMBL/GenBank/DDBJ databases">
        <title>FDA dAtabase for Regulatory Grade micrObial Sequences (FDA-ARGOS): Supporting development and validation of Infectious Disease Dx tests.</title>
        <authorList>
            <person name="Minogue T."/>
            <person name="Wolcott M."/>
            <person name="Wasieloski L."/>
            <person name="Aguilar W."/>
            <person name="Moore D."/>
            <person name="Tallon L."/>
            <person name="Sadzewicz L."/>
            <person name="Ott S."/>
            <person name="Zhao X."/>
            <person name="Nagaraj S."/>
            <person name="Vavikolanu K."/>
            <person name="Aluvathingal J."/>
            <person name="Nadendla S."/>
            <person name="Sichtig H."/>
        </authorList>
    </citation>
    <scope>NUCLEOTIDE SEQUENCE [LARGE SCALE GENOMIC DNA]</scope>
    <source>
        <strain evidence="10">FDAARGOS_390</strain>
    </source>
</reference>
<evidence type="ECO:0000256" key="6">
    <source>
        <dbReference type="ARBA" id="ARBA00022989"/>
    </source>
</evidence>
<gene>
    <name evidence="9" type="ORF">CRM94_08875</name>
</gene>
<feature type="transmembrane region" description="Helical" evidence="8">
    <location>
        <begin position="75"/>
        <end position="97"/>
    </location>
</feature>
<dbReference type="AlphaFoldDB" id="A0A2A7SG19"/>
<proteinExistence type="inferred from homology"/>
<dbReference type="PANTHER" id="PTHR30269:SF32">
    <property type="entry name" value="MEMBRANE TRANSPORTER PROTEIN-RELATED"/>
    <property type="match status" value="1"/>
</dbReference>
<name>A0A2A7SG19_BURGA</name>
<dbReference type="RefSeq" id="WP_098152037.1">
    <property type="nucleotide sequence ID" value="NZ_CP065596.1"/>
</dbReference>
<organism evidence="9 10">
    <name type="scientific">Burkholderia gladioli</name>
    <name type="common">Pseudomonas marginata</name>
    <name type="synonym">Phytomonas marginata</name>
    <dbReference type="NCBI Taxonomy" id="28095"/>
    <lineage>
        <taxon>Bacteria</taxon>
        <taxon>Pseudomonadati</taxon>
        <taxon>Pseudomonadota</taxon>
        <taxon>Betaproteobacteria</taxon>
        <taxon>Burkholderiales</taxon>
        <taxon>Burkholderiaceae</taxon>
        <taxon>Burkholderia</taxon>
    </lineage>
</organism>
<feature type="transmembrane region" description="Helical" evidence="8">
    <location>
        <begin position="198"/>
        <end position="218"/>
    </location>
</feature>
<keyword evidence="6 8" id="KW-1133">Transmembrane helix</keyword>
<evidence type="ECO:0000256" key="1">
    <source>
        <dbReference type="ARBA" id="ARBA00004651"/>
    </source>
</evidence>
<accession>A0A2A7SG19</accession>
<evidence type="ECO:0000256" key="8">
    <source>
        <dbReference type="RuleBase" id="RU363041"/>
    </source>
</evidence>
<dbReference type="Proteomes" id="UP000220629">
    <property type="component" value="Unassembled WGS sequence"/>
</dbReference>
<dbReference type="EMBL" id="PDDY01000001">
    <property type="protein sequence ID" value="PEH42245.1"/>
    <property type="molecule type" value="Genomic_DNA"/>
</dbReference>
<evidence type="ECO:0000256" key="2">
    <source>
        <dbReference type="ARBA" id="ARBA00009142"/>
    </source>
</evidence>
<dbReference type="InterPro" id="IPR052017">
    <property type="entry name" value="TSUP"/>
</dbReference>
<feature type="transmembrane region" description="Helical" evidence="8">
    <location>
        <begin position="136"/>
        <end position="159"/>
    </location>
</feature>
<sequence length="249" mass="25426">MNNDGSTLAIVVAVFALAGVVKGMIGLGLPTIAMGLLTLAMPPAAAASLLVVPSLVTNVWQLLRGPAFGALARRLATLLAGIALGTFAGGLPSLAHAAPWTRDALGAVVALYGLWGLAAARLPAPGRHERWLSPLVGYLTGAVTAATGVFVMPAVPYLQALQLDKDELVQALGLSFTASTLALAAQLAWSASLQPVDFGMSAFALVPALLGMAGGQVLRARVGERAFRRVFFAGLVVLGLYMAIAPAHA</sequence>
<comment type="similarity">
    <text evidence="2 8">Belongs to the 4-toluene sulfonate uptake permease (TSUP) (TC 2.A.102) family.</text>
</comment>
<dbReference type="PANTHER" id="PTHR30269">
    <property type="entry name" value="TRANSMEMBRANE PROTEIN YFCA"/>
    <property type="match status" value="1"/>
</dbReference>
<dbReference type="Pfam" id="PF01925">
    <property type="entry name" value="TauE"/>
    <property type="match status" value="1"/>
</dbReference>
<keyword evidence="3" id="KW-0813">Transport</keyword>
<feature type="transmembrane region" description="Helical" evidence="8">
    <location>
        <begin position="230"/>
        <end position="248"/>
    </location>
</feature>
<dbReference type="GO" id="GO:0005886">
    <property type="term" value="C:plasma membrane"/>
    <property type="evidence" value="ECO:0007669"/>
    <property type="project" value="UniProtKB-SubCell"/>
</dbReference>
<evidence type="ECO:0000313" key="10">
    <source>
        <dbReference type="Proteomes" id="UP000220629"/>
    </source>
</evidence>
<keyword evidence="7 8" id="KW-0472">Membrane</keyword>
<protein>
    <recommendedName>
        <fullName evidence="8">Probable membrane transporter protein</fullName>
    </recommendedName>
</protein>
<keyword evidence="5 8" id="KW-0812">Transmembrane</keyword>
<keyword evidence="4 8" id="KW-1003">Cell membrane</keyword>
<feature type="transmembrane region" description="Helical" evidence="8">
    <location>
        <begin position="6"/>
        <end position="25"/>
    </location>
</feature>
<evidence type="ECO:0000256" key="4">
    <source>
        <dbReference type="ARBA" id="ARBA00022475"/>
    </source>
</evidence>
<feature type="transmembrane region" description="Helical" evidence="8">
    <location>
        <begin position="32"/>
        <end position="55"/>
    </location>
</feature>
<evidence type="ECO:0000256" key="7">
    <source>
        <dbReference type="ARBA" id="ARBA00023136"/>
    </source>
</evidence>
<feature type="transmembrane region" description="Helical" evidence="8">
    <location>
        <begin position="104"/>
        <end position="124"/>
    </location>
</feature>
<evidence type="ECO:0000313" key="9">
    <source>
        <dbReference type="EMBL" id="PEH42245.1"/>
    </source>
</evidence>
<comment type="caution">
    <text evidence="9">The sequence shown here is derived from an EMBL/GenBank/DDBJ whole genome shotgun (WGS) entry which is preliminary data.</text>
</comment>